<gene>
    <name evidence="1" type="ORF">CSSPJE1EN1_LOCUS19143</name>
</gene>
<dbReference type="EMBL" id="OZ020100">
    <property type="protein sequence ID" value="CAK9273665.1"/>
    <property type="molecule type" value="Genomic_DNA"/>
</dbReference>
<evidence type="ECO:0000313" key="2">
    <source>
        <dbReference type="Proteomes" id="UP001497444"/>
    </source>
</evidence>
<evidence type="ECO:0000313" key="1">
    <source>
        <dbReference type="EMBL" id="CAK9273665.1"/>
    </source>
</evidence>
<protein>
    <submittedName>
        <fullName evidence="1">Uncharacterized protein</fullName>
    </submittedName>
</protein>
<proteinExistence type="predicted"/>
<reference evidence="1" key="1">
    <citation type="submission" date="2024-02" db="EMBL/GenBank/DDBJ databases">
        <authorList>
            <consortium name="ELIXIR-Norway"/>
            <consortium name="Elixir Norway"/>
        </authorList>
    </citation>
    <scope>NUCLEOTIDE SEQUENCE</scope>
</reference>
<sequence length="254" mass="28224">MVLAVEVVDVDVLEATGAKRLADDPEWQFVKPVSVAAYSDGDVLLVLLAAFELSGGKRVVGLHTVEKPNFVHVVYVSKCILVQDCADAWQGLLDDLRVRSTTLAKSTVRPYLMSLLEFGQPSARELKFWRVKMQPLQELGSLLADHLPADVDISLVHLHPLRQVFIHILIHDRSPGFGVPIYSFLPCQQLRRTLQSVADCRLRHRHLVNLLQPLHQGLLTEGWVVPLISTEGNAQGFRQMVAAGLGDFAIVGCW</sequence>
<keyword evidence="2" id="KW-1185">Reference proteome</keyword>
<accession>A0ABP0X3K1</accession>
<name>A0ABP0X3K1_9BRYO</name>
<dbReference type="Proteomes" id="UP001497444">
    <property type="component" value="Chromosome 5"/>
</dbReference>
<organism evidence="1 2">
    <name type="scientific">Sphagnum jensenii</name>
    <dbReference type="NCBI Taxonomy" id="128206"/>
    <lineage>
        <taxon>Eukaryota</taxon>
        <taxon>Viridiplantae</taxon>
        <taxon>Streptophyta</taxon>
        <taxon>Embryophyta</taxon>
        <taxon>Bryophyta</taxon>
        <taxon>Sphagnophytina</taxon>
        <taxon>Sphagnopsida</taxon>
        <taxon>Sphagnales</taxon>
        <taxon>Sphagnaceae</taxon>
        <taxon>Sphagnum</taxon>
    </lineage>
</organism>